<feature type="region of interest" description="Disordered" evidence="11">
    <location>
        <begin position="27"/>
        <end position="57"/>
    </location>
</feature>
<dbReference type="AlphaFoldDB" id="A0A9X6NI96"/>
<feature type="compositionally biased region" description="Basic and acidic residues" evidence="11">
    <location>
        <begin position="27"/>
        <end position="41"/>
    </location>
</feature>
<dbReference type="Pfam" id="PF03189">
    <property type="entry name" value="Otopetrin"/>
    <property type="match status" value="1"/>
</dbReference>
<keyword evidence="13" id="KW-1185">Reference proteome</keyword>
<evidence type="ECO:0000256" key="1">
    <source>
        <dbReference type="ARBA" id="ARBA00004651"/>
    </source>
</evidence>
<comment type="similarity">
    <text evidence="2">Belongs to the otopetrin family.</text>
</comment>
<keyword evidence="9" id="KW-0472">Membrane</keyword>
<evidence type="ECO:0000256" key="6">
    <source>
        <dbReference type="ARBA" id="ARBA00022781"/>
    </source>
</evidence>
<evidence type="ECO:0000256" key="11">
    <source>
        <dbReference type="SAM" id="MobiDB-lite"/>
    </source>
</evidence>
<evidence type="ECO:0000256" key="3">
    <source>
        <dbReference type="ARBA" id="ARBA00022448"/>
    </source>
</evidence>
<evidence type="ECO:0000256" key="5">
    <source>
        <dbReference type="ARBA" id="ARBA00022692"/>
    </source>
</evidence>
<dbReference type="OrthoDB" id="6429739at2759"/>
<evidence type="ECO:0000256" key="10">
    <source>
        <dbReference type="ARBA" id="ARBA00023303"/>
    </source>
</evidence>
<evidence type="ECO:0000256" key="7">
    <source>
        <dbReference type="ARBA" id="ARBA00022989"/>
    </source>
</evidence>
<dbReference type="GO" id="GO:0005886">
    <property type="term" value="C:plasma membrane"/>
    <property type="evidence" value="ECO:0007669"/>
    <property type="project" value="UniProtKB-SubCell"/>
</dbReference>
<keyword evidence="10" id="KW-0407">Ion channel</keyword>
<proteinExistence type="inferred from homology"/>
<evidence type="ECO:0000313" key="13">
    <source>
        <dbReference type="Proteomes" id="UP000192578"/>
    </source>
</evidence>
<keyword evidence="5" id="KW-0812">Transmembrane</keyword>
<dbReference type="Proteomes" id="UP000192578">
    <property type="component" value="Unassembled WGS sequence"/>
</dbReference>
<dbReference type="EMBL" id="MTYJ01000304">
    <property type="protein sequence ID" value="OWA53131.1"/>
    <property type="molecule type" value="Genomic_DNA"/>
</dbReference>
<keyword evidence="3" id="KW-0813">Transport</keyword>
<accession>A0A9X6NI96</accession>
<evidence type="ECO:0000313" key="12">
    <source>
        <dbReference type="EMBL" id="OWA53131.1"/>
    </source>
</evidence>
<keyword evidence="6" id="KW-0375">Hydrogen ion transport</keyword>
<dbReference type="InterPro" id="IPR004878">
    <property type="entry name" value="Otopetrin"/>
</dbReference>
<keyword evidence="8" id="KW-0406">Ion transport</keyword>
<comment type="subcellular location">
    <subcellularLocation>
        <location evidence="1">Cell membrane</location>
        <topology evidence="1">Multi-pass membrane protein</topology>
    </subcellularLocation>
</comment>
<protein>
    <submittedName>
        <fullName evidence="12">Uncharacterized protein</fullName>
    </submittedName>
</protein>
<comment type="caution">
    <text evidence="12">The sequence shown here is derived from an EMBL/GenBank/DDBJ whole genome shotgun (WGS) entry which is preliminary data.</text>
</comment>
<gene>
    <name evidence="12" type="ORF">BV898_17564</name>
</gene>
<dbReference type="PANTHER" id="PTHR21522">
    <property type="entry name" value="PROTON CHANNEL OTOP"/>
    <property type="match status" value="1"/>
</dbReference>
<organism evidence="12 13">
    <name type="scientific">Hypsibius exemplaris</name>
    <name type="common">Freshwater tardigrade</name>
    <dbReference type="NCBI Taxonomy" id="2072580"/>
    <lineage>
        <taxon>Eukaryota</taxon>
        <taxon>Metazoa</taxon>
        <taxon>Ecdysozoa</taxon>
        <taxon>Tardigrada</taxon>
        <taxon>Eutardigrada</taxon>
        <taxon>Parachela</taxon>
        <taxon>Hypsibioidea</taxon>
        <taxon>Hypsibiidae</taxon>
        <taxon>Hypsibius</taxon>
    </lineage>
</organism>
<evidence type="ECO:0000256" key="4">
    <source>
        <dbReference type="ARBA" id="ARBA00022475"/>
    </source>
</evidence>
<keyword evidence="4" id="KW-1003">Cell membrane</keyword>
<sequence>MVQRRHRLPVFEWLILVHDLEQHWSDESHNANSTRELEKARGSPSGPLSPGSLHEFGEASSKSSSYMIHVDCRSTNRGLFPVSCIIAGIAASNPLSIIVNTASMVQVILQTTFIFDGLRRCSNNRELQRRKPGREMITFLAVCNVAMWTFSTFEIKRSETNPSQMLFYGSLSGVSYRICRCR</sequence>
<name>A0A9X6NI96_HYPEX</name>
<dbReference type="GO" id="GO:0015252">
    <property type="term" value="F:proton channel activity"/>
    <property type="evidence" value="ECO:0007669"/>
    <property type="project" value="InterPro"/>
</dbReference>
<evidence type="ECO:0000256" key="9">
    <source>
        <dbReference type="ARBA" id="ARBA00023136"/>
    </source>
</evidence>
<evidence type="ECO:0000256" key="8">
    <source>
        <dbReference type="ARBA" id="ARBA00023065"/>
    </source>
</evidence>
<feature type="compositionally biased region" description="Low complexity" evidence="11">
    <location>
        <begin position="42"/>
        <end position="53"/>
    </location>
</feature>
<evidence type="ECO:0000256" key="2">
    <source>
        <dbReference type="ARBA" id="ARBA00006513"/>
    </source>
</evidence>
<keyword evidence="7" id="KW-1133">Transmembrane helix</keyword>
<dbReference type="PANTHER" id="PTHR21522:SF58">
    <property type="entry name" value="AGAP000074-PA"/>
    <property type="match status" value="1"/>
</dbReference>
<reference evidence="13" key="1">
    <citation type="submission" date="2017-01" db="EMBL/GenBank/DDBJ databases">
        <title>Comparative genomics of anhydrobiosis in the tardigrade Hypsibius dujardini.</title>
        <authorList>
            <person name="Yoshida Y."/>
            <person name="Koutsovoulos G."/>
            <person name="Laetsch D."/>
            <person name="Stevens L."/>
            <person name="Kumar S."/>
            <person name="Horikawa D."/>
            <person name="Ishino K."/>
            <person name="Komine S."/>
            <person name="Tomita M."/>
            <person name="Blaxter M."/>
            <person name="Arakawa K."/>
        </authorList>
    </citation>
    <scope>NUCLEOTIDE SEQUENCE [LARGE SCALE GENOMIC DNA]</scope>
    <source>
        <strain evidence="13">Z151</strain>
    </source>
</reference>